<organism evidence="1 2">
    <name type="scientific">Trifolium medium</name>
    <dbReference type="NCBI Taxonomy" id="97028"/>
    <lineage>
        <taxon>Eukaryota</taxon>
        <taxon>Viridiplantae</taxon>
        <taxon>Streptophyta</taxon>
        <taxon>Embryophyta</taxon>
        <taxon>Tracheophyta</taxon>
        <taxon>Spermatophyta</taxon>
        <taxon>Magnoliopsida</taxon>
        <taxon>eudicotyledons</taxon>
        <taxon>Gunneridae</taxon>
        <taxon>Pentapetalae</taxon>
        <taxon>rosids</taxon>
        <taxon>fabids</taxon>
        <taxon>Fabales</taxon>
        <taxon>Fabaceae</taxon>
        <taxon>Papilionoideae</taxon>
        <taxon>50 kb inversion clade</taxon>
        <taxon>NPAAA clade</taxon>
        <taxon>Hologalegina</taxon>
        <taxon>IRL clade</taxon>
        <taxon>Trifolieae</taxon>
        <taxon>Trifolium</taxon>
    </lineage>
</organism>
<dbReference type="Proteomes" id="UP000265520">
    <property type="component" value="Unassembled WGS sequence"/>
</dbReference>
<evidence type="ECO:0000313" key="2">
    <source>
        <dbReference type="Proteomes" id="UP000265520"/>
    </source>
</evidence>
<protein>
    <submittedName>
        <fullName evidence="1">Uncharacterized protein</fullName>
    </submittedName>
</protein>
<proteinExistence type="predicted"/>
<sequence length="127" mass="14720">MHRGRMEVLMRRTVGGENSRVFLLGTVHDTAQSRRDVAESVEVLRPQKLFLELDNIRASRLHKFRLSEFFVARRKAEFLGIDVVYGDQLHEDNFAMVEKRLGELLNENPSIPEEVLMDRVTKEIVIG</sequence>
<accession>A0A392LZK8</accession>
<evidence type="ECO:0000313" key="1">
    <source>
        <dbReference type="EMBL" id="MCH80477.1"/>
    </source>
</evidence>
<dbReference type="EMBL" id="LXQA010001098">
    <property type="protein sequence ID" value="MCH80477.1"/>
    <property type="molecule type" value="Genomic_DNA"/>
</dbReference>
<comment type="caution">
    <text evidence="1">The sequence shown here is derived from an EMBL/GenBank/DDBJ whole genome shotgun (WGS) entry which is preliminary data.</text>
</comment>
<feature type="non-terminal residue" evidence="1">
    <location>
        <position position="127"/>
    </location>
</feature>
<gene>
    <name evidence="1" type="ORF">A2U01_0001246</name>
</gene>
<dbReference type="AlphaFoldDB" id="A0A392LZK8"/>
<keyword evidence="2" id="KW-1185">Reference proteome</keyword>
<name>A0A392LZK8_9FABA</name>
<reference evidence="1 2" key="1">
    <citation type="journal article" date="2018" name="Front. Plant Sci.">
        <title>Red Clover (Trifolium pratense) and Zigzag Clover (T. medium) - A Picture of Genomic Similarities and Differences.</title>
        <authorList>
            <person name="Dluhosova J."/>
            <person name="Istvanek J."/>
            <person name="Nedelnik J."/>
            <person name="Repkova J."/>
        </authorList>
    </citation>
    <scope>NUCLEOTIDE SEQUENCE [LARGE SCALE GENOMIC DNA]</scope>
    <source>
        <strain evidence="2">cv. 10/8</strain>
        <tissue evidence="1">Leaf</tissue>
    </source>
</reference>